<keyword evidence="2" id="KW-1133">Transmembrane helix</keyword>
<dbReference type="PANTHER" id="PTHR12840:SF1">
    <property type="entry name" value="NADH DEHYDROGENASE [UBIQUINONE] 1 BETA SUBCOMPLEX SUBUNIT 8, MITOCHONDRIAL"/>
    <property type="match status" value="1"/>
</dbReference>
<dbReference type="InterPro" id="IPR008699">
    <property type="entry name" value="NDUFB8"/>
</dbReference>
<name>G7E7M4_MIXOS</name>
<dbReference type="AlphaFoldDB" id="G7E7M4"/>
<sequence>MSLRLATRASWTGRAIPQLRRTYAARGSVLQHSIENAEKQDAQGPPMIVPTSEEVENDPQLAGLGYPQFKGTSRQWRKPYGWWDPQERVNFGETRHQSDETLSMWGPDVHSTPGPYALRAFAIAVAGFASFGTLIYYSMSPRPIAARTYPYGGLVQELSGTTDAQYAARTPSEGEDEEEE</sequence>
<proteinExistence type="predicted"/>
<evidence type="ECO:0000256" key="2">
    <source>
        <dbReference type="SAM" id="Phobius"/>
    </source>
</evidence>
<dbReference type="eggNOG" id="ENOG502S52G">
    <property type="taxonomic scope" value="Eukaryota"/>
</dbReference>
<reference evidence="3 4" key="1">
    <citation type="journal article" date="2011" name="J. Gen. Appl. Microbiol.">
        <title>Draft genome sequencing of the enigmatic basidiomycete Mixia osmundae.</title>
        <authorList>
            <person name="Nishida H."/>
            <person name="Nagatsuka Y."/>
            <person name="Sugiyama J."/>
        </authorList>
    </citation>
    <scope>NUCLEOTIDE SEQUENCE [LARGE SCALE GENOMIC DNA]</scope>
    <source>
        <strain evidence="4">CBS 9802 / IAM 14324 / JCM 22182 / KY 12970</strain>
    </source>
</reference>
<dbReference type="Proteomes" id="UP000009131">
    <property type="component" value="Unassembled WGS sequence"/>
</dbReference>
<evidence type="ECO:0000256" key="1">
    <source>
        <dbReference type="SAM" id="MobiDB-lite"/>
    </source>
</evidence>
<dbReference type="PANTHER" id="PTHR12840">
    <property type="entry name" value="NADH-UBIQUINONE OXIDOREDUCTASE ASHI SUBUNIT"/>
    <property type="match status" value="1"/>
</dbReference>
<dbReference type="OrthoDB" id="2014058at2759"/>
<accession>G7E7M4</accession>
<keyword evidence="2" id="KW-0812">Transmembrane</keyword>
<dbReference type="STRING" id="764103.G7E7M4"/>
<dbReference type="OMA" id="VYRYYPD"/>
<evidence type="ECO:0000313" key="3">
    <source>
        <dbReference type="EMBL" id="GAA98834.1"/>
    </source>
</evidence>
<dbReference type="Pfam" id="PF05821">
    <property type="entry name" value="NDUF_B8"/>
    <property type="match status" value="1"/>
</dbReference>
<dbReference type="HOGENOM" id="CLU_100674_0_0_1"/>
<dbReference type="EMBL" id="BABT02000165">
    <property type="protein sequence ID" value="GAA98834.1"/>
    <property type="molecule type" value="Genomic_DNA"/>
</dbReference>
<evidence type="ECO:0000313" key="4">
    <source>
        <dbReference type="Proteomes" id="UP000009131"/>
    </source>
</evidence>
<feature type="transmembrane region" description="Helical" evidence="2">
    <location>
        <begin position="116"/>
        <end position="137"/>
    </location>
</feature>
<feature type="region of interest" description="Disordered" evidence="1">
    <location>
        <begin position="160"/>
        <end position="180"/>
    </location>
</feature>
<dbReference type="RefSeq" id="XP_014567004.1">
    <property type="nucleotide sequence ID" value="XM_014711518.1"/>
</dbReference>
<dbReference type="GO" id="GO:0005739">
    <property type="term" value="C:mitochondrion"/>
    <property type="evidence" value="ECO:0007669"/>
    <property type="project" value="InterPro"/>
</dbReference>
<organism evidence="3 4">
    <name type="scientific">Mixia osmundae (strain CBS 9802 / IAM 14324 / JCM 22182 / KY 12970)</name>
    <dbReference type="NCBI Taxonomy" id="764103"/>
    <lineage>
        <taxon>Eukaryota</taxon>
        <taxon>Fungi</taxon>
        <taxon>Dikarya</taxon>
        <taxon>Basidiomycota</taxon>
        <taxon>Pucciniomycotina</taxon>
        <taxon>Mixiomycetes</taxon>
        <taxon>Mixiales</taxon>
        <taxon>Mixiaceae</taxon>
        <taxon>Mixia</taxon>
    </lineage>
</organism>
<keyword evidence="2" id="KW-0472">Membrane</keyword>
<dbReference type="InParanoid" id="G7E7M4"/>
<gene>
    <name evidence="3" type="primary">Mo05522</name>
    <name evidence="3" type="ORF">E5Q_05522</name>
</gene>
<protein>
    <submittedName>
        <fullName evidence="3">Uncharacterized protein</fullName>
    </submittedName>
</protein>
<comment type="caution">
    <text evidence="3">The sequence shown here is derived from an EMBL/GenBank/DDBJ whole genome shotgun (WGS) entry which is preliminary data.</text>
</comment>
<reference evidence="3 4" key="2">
    <citation type="journal article" date="2012" name="Open Biol.">
        <title>Characteristics of nucleosomes and linker DNA regions on the genome of the basidiomycete Mixia osmundae revealed by mono- and dinucleosome mapping.</title>
        <authorList>
            <person name="Nishida H."/>
            <person name="Kondo S."/>
            <person name="Matsumoto T."/>
            <person name="Suzuki Y."/>
            <person name="Yoshikawa H."/>
            <person name="Taylor T.D."/>
            <person name="Sugiyama J."/>
        </authorList>
    </citation>
    <scope>NUCLEOTIDE SEQUENCE [LARGE SCALE GENOMIC DNA]</scope>
    <source>
        <strain evidence="4">CBS 9802 / IAM 14324 / JCM 22182 / KY 12970</strain>
    </source>
</reference>
<keyword evidence="4" id="KW-1185">Reference proteome</keyword>